<evidence type="ECO:0000256" key="8">
    <source>
        <dbReference type="SAM" id="SignalP"/>
    </source>
</evidence>
<evidence type="ECO:0000256" key="6">
    <source>
        <dbReference type="ARBA" id="ARBA00023136"/>
    </source>
</evidence>
<comment type="subcellular location">
    <subcellularLocation>
        <location evidence="1">Membrane</location>
    </subcellularLocation>
</comment>
<dbReference type="Proteomes" id="UP000215914">
    <property type="component" value="Unassembled WGS sequence"/>
</dbReference>
<evidence type="ECO:0000256" key="1">
    <source>
        <dbReference type="ARBA" id="ARBA00004370"/>
    </source>
</evidence>
<dbReference type="GO" id="GO:0016020">
    <property type="term" value="C:membrane"/>
    <property type="evidence" value="ECO:0007669"/>
    <property type="project" value="UniProtKB-SubCell"/>
</dbReference>
<accession>A0A9K3I677</accession>
<evidence type="ECO:0000313" key="10">
    <source>
        <dbReference type="EMBL" id="KAF5790800.1"/>
    </source>
</evidence>
<sequence length="137" mass="15908">MLVISWVISLYTLWQMVQMHEIVPGKQFDQYHELGQYAFGEKLGLYIVFPQQLTLAVRINIVYLVIRGKSLQRIYEMVCNDNCRFIRLTYFIVIVASVNFVLSHLPSFNSISVLSLAATVASIRYSAKYIYTTRDEL</sequence>
<evidence type="ECO:0000256" key="4">
    <source>
        <dbReference type="ARBA" id="ARBA00022970"/>
    </source>
</evidence>
<keyword evidence="2" id="KW-0813">Transport</keyword>
<evidence type="ECO:0000256" key="5">
    <source>
        <dbReference type="ARBA" id="ARBA00022989"/>
    </source>
</evidence>
<dbReference type="InterPro" id="IPR013057">
    <property type="entry name" value="AA_transpt_TM"/>
</dbReference>
<organism evidence="10 11">
    <name type="scientific">Helianthus annuus</name>
    <name type="common">Common sunflower</name>
    <dbReference type="NCBI Taxonomy" id="4232"/>
    <lineage>
        <taxon>Eukaryota</taxon>
        <taxon>Viridiplantae</taxon>
        <taxon>Streptophyta</taxon>
        <taxon>Embryophyta</taxon>
        <taxon>Tracheophyta</taxon>
        <taxon>Spermatophyta</taxon>
        <taxon>Magnoliopsida</taxon>
        <taxon>eudicotyledons</taxon>
        <taxon>Gunneridae</taxon>
        <taxon>Pentapetalae</taxon>
        <taxon>asterids</taxon>
        <taxon>campanulids</taxon>
        <taxon>Asterales</taxon>
        <taxon>Asteraceae</taxon>
        <taxon>Asteroideae</taxon>
        <taxon>Heliantheae alliance</taxon>
        <taxon>Heliantheae</taxon>
        <taxon>Helianthus</taxon>
    </lineage>
</organism>
<dbReference type="GO" id="GO:0006865">
    <property type="term" value="P:amino acid transport"/>
    <property type="evidence" value="ECO:0007669"/>
    <property type="project" value="UniProtKB-KW"/>
</dbReference>
<dbReference type="Pfam" id="PF01490">
    <property type="entry name" value="Aa_trans"/>
    <property type="match status" value="1"/>
</dbReference>
<evidence type="ECO:0000256" key="3">
    <source>
        <dbReference type="ARBA" id="ARBA00022692"/>
    </source>
</evidence>
<gene>
    <name evidence="10" type="ORF">HanXRQr2_Chr09g0387381</name>
</gene>
<feature type="signal peptide" evidence="8">
    <location>
        <begin position="1"/>
        <end position="19"/>
    </location>
</feature>
<evidence type="ECO:0000256" key="2">
    <source>
        <dbReference type="ARBA" id="ARBA00022448"/>
    </source>
</evidence>
<dbReference type="AlphaFoldDB" id="A0A9K3I677"/>
<evidence type="ECO:0000259" key="9">
    <source>
        <dbReference type="Pfam" id="PF01490"/>
    </source>
</evidence>
<proteinExistence type="predicted"/>
<evidence type="ECO:0000256" key="7">
    <source>
        <dbReference type="SAM" id="Phobius"/>
    </source>
</evidence>
<protein>
    <submittedName>
        <fullName evidence="10">Amino acid transporter, transmembrane domain-containing protein</fullName>
    </submittedName>
</protein>
<feature type="transmembrane region" description="Helical" evidence="7">
    <location>
        <begin position="43"/>
        <end position="65"/>
    </location>
</feature>
<keyword evidence="6 7" id="KW-0472">Membrane</keyword>
<keyword evidence="8" id="KW-0732">Signal</keyword>
<name>A0A9K3I677_HELAN</name>
<keyword evidence="11" id="KW-1185">Reference proteome</keyword>
<feature type="domain" description="Amino acid transporter transmembrane" evidence="9">
    <location>
        <begin position="1"/>
        <end position="129"/>
    </location>
</feature>
<feature type="transmembrane region" description="Helical" evidence="7">
    <location>
        <begin position="85"/>
        <end position="102"/>
    </location>
</feature>
<reference evidence="10" key="2">
    <citation type="submission" date="2020-06" db="EMBL/GenBank/DDBJ databases">
        <title>Helianthus annuus Genome sequencing and assembly Release 2.</title>
        <authorList>
            <person name="Gouzy J."/>
            <person name="Langlade N."/>
            <person name="Munos S."/>
        </authorList>
    </citation>
    <scope>NUCLEOTIDE SEQUENCE</scope>
    <source>
        <tissue evidence="10">Leaves</tissue>
    </source>
</reference>
<dbReference type="PANTHER" id="PTHR48017">
    <property type="entry name" value="OS05G0424000 PROTEIN-RELATED"/>
    <property type="match status" value="1"/>
</dbReference>
<comment type="caution">
    <text evidence="10">The sequence shown here is derived from an EMBL/GenBank/DDBJ whole genome shotgun (WGS) entry which is preliminary data.</text>
</comment>
<dbReference type="EMBL" id="MNCJ02000324">
    <property type="protein sequence ID" value="KAF5790800.1"/>
    <property type="molecule type" value="Genomic_DNA"/>
</dbReference>
<dbReference type="Gramene" id="mRNA:HanXRQr2_Chr09g0387381">
    <property type="protein sequence ID" value="CDS:HanXRQr2_Chr09g0387381.1"/>
    <property type="gene ID" value="HanXRQr2_Chr09g0387381"/>
</dbReference>
<keyword evidence="3 7" id="KW-0812">Transmembrane</keyword>
<reference evidence="10" key="1">
    <citation type="journal article" date="2017" name="Nature">
        <title>The sunflower genome provides insights into oil metabolism, flowering and Asterid evolution.</title>
        <authorList>
            <person name="Badouin H."/>
            <person name="Gouzy J."/>
            <person name="Grassa C.J."/>
            <person name="Murat F."/>
            <person name="Staton S.E."/>
            <person name="Cottret L."/>
            <person name="Lelandais-Briere C."/>
            <person name="Owens G.L."/>
            <person name="Carrere S."/>
            <person name="Mayjonade B."/>
            <person name="Legrand L."/>
            <person name="Gill N."/>
            <person name="Kane N.C."/>
            <person name="Bowers J.E."/>
            <person name="Hubner S."/>
            <person name="Bellec A."/>
            <person name="Berard A."/>
            <person name="Berges H."/>
            <person name="Blanchet N."/>
            <person name="Boniface M.C."/>
            <person name="Brunel D."/>
            <person name="Catrice O."/>
            <person name="Chaidir N."/>
            <person name="Claudel C."/>
            <person name="Donnadieu C."/>
            <person name="Faraut T."/>
            <person name="Fievet G."/>
            <person name="Helmstetter N."/>
            <person name="King M."/>
            <person name="Knapp S.J."/>
            <person name="Lai Z."/>
            <person name="Le Paslier M.C."/>
            <person name="Lippi Y."/>
            <person name="Lorenzon L."/>
            <person name="Mandel J.R."/>
            <person name="Marage G."/>
            <person name="Marchand G."/>
            <person name="Marquand E."/>
            <person name="Bret-Mestries E."/>
            <person name="Morien E."/>
            <person name="Nambeesan S."/>
            <person name="Nguyen T."/>
            <person name="Pegot-Espagnet P."/>
            <person name="Pouilly N."/>
            <person name="Raftis F."/>
            <person name="Sallet E."/>
            <person name="Schiex T."/>
            <person name="Thomas J."/>
            <person name="Vandecasteele C."/>
            <person name="Vares D."/>
            <person name="Vear F."/>
            <person name="Vautrin S."/>
            <person name="Crespi M."/>
            <person name="Mangin B."/>
            <person name="Burke J.M."/>
            <person name="Salse J."/>
            <person name="Munos S."/>
            <person name="Vincourt P."/>
            <person name="Rieseberg L.H."/>
            <person name="Langlade N.B."/>
        </authorList>
    </citation>
    <scope>NUCLEOTIDE SEQUENCE</scope>
    <source>
        <tissue evidence="10">Leaves</tissue>
    </source>
</reference>
<keyword evidence="4" id="KW-0029">Amino-acid transport</keyword>
<feature type="chain" id="PRO_5039913843" evidence="8">
    <location>
        <begin position="20"/>
        <end position="137"/>
    </location>
</feature>
<evidence type="ECO:0000313" key="11">
    <source>
        <dbReference type="Proteomes" id="UP000215914"/>
    </source>
</evidence>
<keyword evidence="5 7" id="KW-1133">Transmembrane helix</keyword>